<dbReference type="AlphaFoldDB" id="A0A061AZ42"/>
<dbReference type="GO" id="GO:0005737">
    <property type="term" value="C:cytoplasm"/>
    <property type="evidence" value="ECO:0007669"/>
    <property type="project" value="TreeGrafter"/>
</dbReference>
<accession>A0A061AZ42</accession>
<name>A0A061AZ42_RHOTO</name>
<dbReference type="PANTHER" id="PTHR30502">
    <property type="entry name" value="2-KETO-3-DEOXY-L-RHAMNONATE ALDOLASE"/>
    <property type="match status" value="1"/>
</dbReference>
<dbReference type="OrthoDB" id="1621678at2759"/>
<dbReference type="EMBL" id="LK052939">
    <property type="protein sequence ID" value="CDR39972.1"/>
    <property type="molecule type" value="Genomic_DNA"/>
</dbReference>
<proteinExistence type="predicted"/>
<reference evidence="2" key="1">
    <citation type="journal article" date="2014" name="Genome Announc.">
        <title>Draft genome sequence of Rhodosporidium toruloides CECT1137, an oleaginous yeast of biotechnological interest.</title>
        <authorList>
            <person name="Morin N."/>
            <person name="Calcas X."/>
            <person name="Devillers H."/>
            <person name="Durrens P."/>
            <person name="Sherman D.J."/>
            <person name="Nicaud J.-M."/>
            <person name="Neuveglise C."/>
        </authorList>
    </citation>
    <scope>NUCLEOTIDE SEQUENCE</scope>
    <source>
        <strain evidence="2">CECT1137</strain>
    </source>
</reference>
<dbReference type="InterPro" id="IPR015813">
    <property type="entry name" value="Pyrv/PenolPyrv_kinase-like_dom"/>
</dbReference>
<evidence type="ECO:0000313" key="2">
    <source>
        <dbReference type="EMBL" id="CDR39972.1"/>
    </source>
</evidence>
<gene>
    <name evidence="2" type="ORF">RHTO0S_04e12706g</name>
</gene>
<feature type="compositionally biased region" description="Basic and acidic residues" evidence="1">
    <location>
        <begin position="145"/>
        <end position="161"/>
    </location>
</feature>
<feature type="region of interest" description="Disordered" evidence="1">
    <location>
        <begin position="137"/>
        <end position="161"/>
    </location>
</feature>
<sequence length="161" mass="18510">MDKRLFLRNALRQNKPAVGMWLTMPGTALARTIATVPGLNWILIDGEHGLVTDRDFYELNNTISSCGVSPIIRIPYAEGWLMKRARARLGRPRLDGPNDPHRRIRPFRRLPLQVCASRDPRLWQPIHTPRVRRRCSRVRGKVQRRPPDDLADRVEGGVGEH</sequence>
<organism evidence="2">
    <name type="scientific">Rhodotorula toruloides</name>
    <name type="common">Yeast</name>
    <name type="synonym">Rhodosporidium toruloides</name>
    <dbReference type="NCBI Taxonomy" id="5286"/>
    <lineage>
        <taxon>Eukaryota</taxon>
        <taxon>Fungi</taxon>
        <taxon>Dikarya</taxon>
        <taxon>Basidiomycota</taxon>
        <taxon>Pucciniomycotina</taxon>
        <taxon>Microbotryomycetes</taxon>
        <taxon>Sporidiobolales</taxon>
        <taxon>Sporidiobolaceae</taxon>
        <taxon>Rhodotorula</taxon>
    </lineage>
</organism>
<dbReference type="InterPro" id="IPR040442">
    <property type="entry name" value="Pyrv_kinase-like_dom_sf"/>
</dbReference>
<protein>
    <submittedName>
        <fullName evidence="2">RHTO0S04e12706g1_1</fullName>
    </submittedName>
</protein>
<dbReference type="SUPFAM" id="SSF51621">
    <property type="entry name" value="Phosphoenolpyruvate/pyruvate domain"/>
    <property type="match status" value="1"/>
</dbReference>
<dbReference type="GO" id="GO:0016832">
    <property type="term" value="F:aldehyde-lyase activity"/>
    <property type="evidence" value="ECO:0007669"/>
    <property type="project" value="TreeGrafter"/>
</dbReference>
<dbReference type="InterPro" id="IPR050251">
    <property type="entry name" value="HpcH-HpaI_aldolase"/>
</dbReference>
<dbReference type="Gene3D" id="3.20.20.60">
    <property type="entry name" value="Phosphoenolpyruvate-binding domains"/>
    <property type="match status" value="1"/>
</dbReference>
<evidence type="ECO:0000256" key="1">
    <source>
        <dbReference type="SAM" id="MobiDB-lite"/>
    </source>
</evidence>
<dbReference type="PANTHER" id="PTHR30502:SF0">
    <property type="entry name" value="PHOSPHOENOLPYRUVATE CARBOXYLASE FAMILY PROTEIN"/>
    <property type="match status" value="1"/>
</dbReference>